<protein>
    <submittedName>
        <fullName evidence="3">Uncharacterized protein LOC118431159</fullName>
    </submittedName>
</protein>
<dbReference type="KEGG" id="bfo:118431159"/>
<dbReference type="AlphaFoldDB" id="A0A9J7MCM6"/>
<accession>A0A9J7MCM6</accession>
<feature type="compositionally biased region" description="Low complexity" evidence="1">
    <location>
        <begin position="60"/>
        <end position="74"/>
    </location>
</feature>
<reference evidence="3" key="3">
    <citation type="submission" date="2025-08" db="UniProtKB">
        <authorList>
            <consortium name="RefSeq"/>
        </authorList>
    </citation>
    <scope>IDENTIFICATION</scope>
</reference>
<evidence type="ECO:0000256" key="1">
    <source>
        <dbReference type="SAM" id="MobiDB-lite"/>
    </source>
</evidence>
<name>A0A9J7MCM6_BRAFL</name>
<dbReference type="GeneID" id="118431159"/>
<dbReference type="RefSeq" id="XP_035698169.1">
    <property type="nucleotide sequence ID" value="XM_035842276.1"/>
</dbReference>
<feature type="region of interest" description="Disordered" evidence="1">
    <location>
        <begin position="1"/>
        <end position="104"/>
    </location>
</feature>
<gene>
    <name evidence="3" type="primary">LOC118431159</name>
</gene>
<reference evidence="2" key="2">
    <citation type="journal article" date="2020" name="Nat. Ecol. Evol.">
        <title>Deeply conserved synteny resolves early events in vertebrate evolution.</title>
        <authorList>
            <person name="Simakov O."/>
            <person name="Marletaz F."/>
            <person name="Yue J.X."/>
            <person name="O'Connell B."/>
            <person name="Jenkins J."/>
            <person name="Brandt A."/>
            <person name="Calef R."/>
            <person name="Tung C.H."/>
            <person name="Huang T.K."/>
            <person name="Schmutz J."/>
            <person name="Satoh N."/>
            <person name="Yu J.K."/>
            <person name="Putnam N.H."/>
            <person name="Green R.E."/>
            <person name="Rokhsar D.S."/>
        </authorList>
    </citation>
    <scope>NUCLEOTIDE SEQUENCE [LARGE SCALE GENOMIC DNA]</scope>
    <source>
        <strain evidence="2">S238N-H82</strain>
    </source>
</reference>
<evidence type="ECO:0000313" key="3">
    <source>
        <dbReference type="RefSeq" id="XP_035698169.1"/>
    </source>
</evidence>
<dbReference type="Proteomes" id="UP000001554">
    <property type="component" value="Chromosome 14"/>
</dbReference>
<organism evidence="2 3">
    <name type="scientific">Branchiostoma floridae</name>
    <name type="common">Florida lancelet</name>
    <name type="synonym">Amphioxus</name>
    <dbReference type="NCBI Taxonomy" id="7739"/>
    <lineage>
        <taxon>Eukaryota</taxon>
        <taxon>Metazoa</taxon>
        <taxon>Chordata</taxon>
        <taxon>Cephalochordata</taxon>
        <taxon>Leptocardii</taxon>
        <taxon>Amphioxiformes</taxon>
        <taxon>Branchiostomatidae</taxon>
        <taxon>Branchiostoma</taxon>
    </lineage>
</organism>
<reference evidence="3" key="1">
    <citation type="journal article" date="2016" name="Genome Biol. Evol.">
        <title>Conserved non-coding elements in the most distant genera of cephalochordates: the Goldilocks principle.</title>
        <authorList>
            <person name="Yue J.X."/>
            <person name="Kozmikova I."/>
            <person name="Ono H."/>
            <person name="Nossa C.W."/>
            <person name="Kozmik Z."/>
            <person name="Putnam N.H."/>
            <person name="Yu J.K."/>
            <person name="Holland L.Z."/>
        </authorList>
    </citation>
    <scope>NUCLEOTIDE SEQUENCE</scope>
</reference>
<sequence length="146" mass="16582">MTQSRSRKRHRSSEEDEMENAGLQHPHPKRHSGERNDLNHPWLPHHALPDRRHNGHLGSEDSSSSSSLGSPAQSTNQQAATSNISQSEAIPHQLLHQLSDNSNQSEEEVILNYYSRINRVLHQVHMERLQRLGISNPDGNEENGIR</sequence>
<keyword evidence="2" id="KW-1185">Reference proteome</keyword>
<evidence type="ECO:0000313" key="2">
    <source>
        <dbReference type="Proteomes" id="UP000001554"/>
    </source>
</evidence>
<proteinExistence type="predicted"/>
<dbReference type="OrthoDB" id="10041641at2759"/>
<feature type="compositionally biased region" description="Basic residues" evidence="1">
    <location>
        <begin position="1"/>
        <end position="11"/>
    </location>
</feature>
<feature type="compositionally biased region" description="Polar residues" evidence="1">
    <location>
        <begin position="75"/>
        <end position="88"/>
    </location>
</feature>